<dbReference type="STRING" id="1079859.SAMN04515674_10270"/>
<proteinExistence type="predicted"/>
<name>A0A1I5NQT7_9BACT</name>
<evidence type="ECO:0000313" key="3">
    <source>
        <dbReference type="Proteomes" id="UP000199306"/>
    </source>
</evidence>
<dbReference type="InterPro" id="IPR039422">
    <property type="entry name" value="MarR/SlyA-like"/>
</dbReference>
<dbReference type="InterPro" id="IPR036390">
    <property type="entry name" value="WH_DNA-bd_sf"/>
</dbReference>
<evidence type="ECO:0000313" key="2">
    <source>
        <dbReference type="EMBL" id="SFP24102.1"/>
    </source>
</evidence>
<dbReference type="SUPFAM" id="SSF46785">
    <property type="entry name" value="Winged helix' DNA-binding domain"/>
    <property type="match status" value="1"/>
</dbReference>
<dbReference type="PANTHER" id="PTHR33164">
    <property type="entry name" value="TRANSCRIPTIONAL REGULATOR, MARR FAMILY"/>
    <property type="match status" value="1"/>
</dbReference>
<dbReference type="Pfam" id="PF12802">
    <property type="entry name" value="MarR_2"/>
    <property type="match status" value="1"/>
</dbReference>
<gene>
    <name evidence="2" type="ORF">SAMN04515674_10270</name>
</gene>
<dbReference type="RefSeq" id="WP_092012248.1">
    <property type="nucleotide sequence ID" value="NZ_FOXH01000002.1"/>
</dbReference>
<dbReference type="EMBL" id="FOXH01000002">
    <property type="protein sequence ID" value="SFP24102.1"/>
    <property type="molecule type" value="Genomic_DNA"/>
</dbReference>
<keyword evidence="2" id="KW-0238">DNA-binding</keyword>
<sequence length="162" mass="18957">MDLISELGPLAFGSRLKRLSDMVMKGGQEVYRHYGVDFEPKWFTLFYFLVQREEAGIMEIAENLKVTHPAIIQTAKELEKKGLITSKKCAEDARKRNLQISKKGKELLPTLQKIWEEIRLMNKEIIDKQEHNLLSAIKEMEDTWLEKSYLQRFIEFHGTTAK</sequence>
<protein>
    <submittedName>
        <fullName evidence="2">DNA-binding transcriptional regulator, MarR family</fullName>
    </submittedName>
</protein>
<reference evidence="2 3" key="1">
    <citation type="submission" date="2016-10" db="EMBL/GenBank/DDBJ databases">
        <authorList>
            <person name="de Groot N.N."/>
        </authorList>
    </citation>
    <scope>NUCLEOTIDE SEQUENCE [LARGE SCALE GENOMIC DNA]</scope>
    <source>
        <strain evidence="3">E92,LMG 26720,CCM 7988</strain>
    </source>
</reference>
<dbReference type="Gene3D" id="1.10.10.10">
    <property type="entry name" value="Winged helix-like DNA-binding domain superfamily/Winged helix DNA-binding domain"/>
    <property type="match status" value="1"/>
</dbReference>
<accession>A0A1I5NQT7</accession>
<organism evidence="2 3">
    <name type="scientific">Pseudarcicella hirudinis</name>
    <dbReference type="NCBI Taxonomy" id="1079859"/>
    <lineage>
        <taxon>Bacteria</taxon>
        <taxon>Pseudomonadati</taxon>
        <taxon>Bacteroidota</taxon>
        <taxon>Cytophagia</taxon>
        <taxon>Cytophagales</taxon>
        <taxon>Flectobacillaceae</taxon>
        <taxon>Pseudarcicella</taxon>
    </lineage>
</organism>
<dbReference type="PANTHER" id="PTHR33164:SF43">
    <property type="entry name" value="HTH-TYPE TRANSCRIPTIONAL REPRESSOR YETL"/>
    <property type="match status" value="1"/>
</dbReference>
<dbReference type="SMART" id="SM00347">
    <property type="entry name" value="HTH_MARR"/>
    <property type="match status" value="1"/>
</dbReference>
<feature type="domain" description="HTH marR-type" evidence="1">
    <location>
        <begin position="1"/>
        <end position="142"/>
    </location>
</feature>
<evidence type="ECO:0000259" key="1">
    <source>
        <dbReference type="PROSITE" id="PS50995"/>
    </source>
</evidence>
<keyword evidence="3" id="KW-1185">Reference proteome</keyword>
<dbReference type="OrthoDB" id="1431064at2"/>
<dbReference type="InterPro" id="IPR000835">
    <property type="entry name" value="HTH_MarR-typ"/>
</dbReference>
<dbReference type="InterPro" id="IPR036388">
    <property type="entry name" value="WH-like_DNA-bd_sf"/>
</dbReference>
<dbReference type="GO" id="GO:0003677">
    <property type="term" value="F:DNA binding"/>
    <property type="evidence" value="ECO:0007669"/>
    <property type="project" value="UniProtKB-KW"/>
</dbReference>
<dbReference type="AlphaFoldDB" id="A0A1I5NQT7"/>
<dbReference type="Proteomes" id="UP000199306">
    <property type="component" value="Unassembled WGS sequence"/>
</dbReference>
<dbReference type="GO" id="GO:0006950">
    <property type="term" value="P:response to stress"/>
    <property type="evidence" value="ECO:0007669"/>
    <property type="project" value="TreeGrafter"/>
</dbReference>
<dbReference type="PROSITE" id="PS50995">
    <property type="entry name" value="HTH_MARR_2"/>
    <property type="match status" value="1"/>
</dbReference>
<dbReference type="GO" id="GO:0003700">
    <property type="term" value="F:DNA-binding transcription factor activity"/>
    <property type="evidence" value="ECO:0007669"/>
    <property type="project" value="InterPro"/>
</dbReference>